<evidence type="ECO:0000256" key="1">
    <source>
        <dbReference type="ARBA" id="ARBA00006198"/>
    </source>
</evidence>
<dbReference type="AlphaFoldDB" id="A0ABD2QMQ7"/>
<feature type="domain" description="ATPase BadF/BadG/BcrA/BcrD type" evidence="5">
    <location>
        <begin position="28"/>
        <end position="192"/>
    </location>
</feature>
<dbReference type="SUPFAM" id="SSF53067">
    <property type="entry name" value="Actin-like ATPase domain"/>
    <property type="match status" value="1"/>
</dbReference>
<evidence type="ECO:0000256" key="3">
    <source>
        <dbReference type="ARBA" id="ARBA00014974"/>
    </source>
</evidence>
<dbReference type="EC" id="2.7.1.59" evidence="2"/>
<dbReference type="PANTHER" id="PTHR12862">
    <property type="entry name" value="BADF TYPE ATPASE DOMAIN-CONTAINING PROTEIN"/>
    <property type="match status" value="1"/>
</dbReference>
<reference evidence="6 7" key="1">
    <citation type="submission" date="2024-11" db="EMBL/GenBank/DDBJ databases">
        <title>Adaptive evolution of stress response genes in parasites aligns with host niche diversity.</title>
        <authorList>
            <person name="Hahn C."/>
            <person name="Resl P."/>
        </authorList>
    </citation>
    <scope>NUCLEOTIDE SEQUENCE [LARGE SCALE GENOMIC DNA]</scope>
    <source>
        <strain evidence="6">EGGRZ-B1_66</strain>
        <tissue evidence="6">Body</tissue>
    </source>
</reference>
<evidence type="ECO:0000256" key="2">
    <source>
        <dbReference type="ARBA" id="ARBA00012122"/>
    </source>
</evidence>
<accession>A0ABD2QMQ7</accession>
<comment type="caution">
    <text evidence="6">The sequence shown here is derived from an EMBL/GenBank/DDBJ whole genome shotgun (WGS) entry which is preliminary data.</text>
</comment>
<dbReference type="Pfam" id="PF01869">
    <property type="entry name" value="BcrAD_BadFG"/>
    <property type="match status" value="1"/>
</dbReference>
<evidence type="ECO:0000259" key="5">
    <source>
        <dbReference type="Pfam" id="PF01869"/>
    </source>
</evidence>
<dbReference type="InterPro" id="IPR002731">
    <property type="entry name" value="ATPase_BadF"/>
</dbReference>
<organism evidence="6 7">
    <name type="scientific">Cichlidogyrus casuarinus</name>
    <dbReference type="NCBI Taxonomy" id="1844966"/>
    <lineage>
        <taxon>Eukaryota</taxon>
        <taxon>Metazoa</taxon>
        <taxon>Spiralia</taxon>
        <taxon>Lophotrochozoa</taxon>
        <taxon>Platyhelminthes</taxon>
        <taxon>Monogenea</taxon>
        <taxon>Monopisthocotylea</taxon>
        <taxon>Dactylogyridea</taxon>
        <taxon>Ancyrocephalidae</taxon>
        <taxon>Cichlidogyrus</taxon>
    </lineage>
</organism>
<dbReference type="GO" id="GO:0045127">
    <property type="term" value="F:N-acetylglucosamine kinase activity"/>
    <property type="evidence" value="ECO:0007669"/>
    <property type="project" value="UniProtKB-EC"/>
</dbReference>
<name>A0ABD2QMQ7_9PLAT</name>
<comment type="similarity">
    <text evidence="1">Belongs to the eukaryotic-type N-acetylglucosamine kinase family.</text>
</comment>
<dbReference type="InterPro" id="IPR043129">
    <property type="entry name" value="ATPase_NBD"/>
</dbReference>
<dbReference type="EMBL" id="JBJKFK010000028">
    <property type="protein sequence ID" value="KAL3320807.1"/>
    <property type="molecule type" value="Genomic_DNA"/>
</dbReference>
<dbReference type="Gene3D" id="3.30.420.40">
    <property type="match status" value="1"/>
</dbReference>
<evidence type="ECO:0000313" key="6">
    <source>
        <dbReference type="EMBL" id="KAL3320807.1"/>
    </source>
</evidence>
<keyword evidence="7" id="KW-1185">Reference proteome</keyword>
<gene>
    <name evidence="6" type="ORF">Ciccas_000523</name>
</gene>
<dbReference type="PANTHER" id="PTHR12862:SF0">
    <property type="entry name" value="N-ACETYL-D-GLUCOSAMINE KINASE"/>
    <property type="match status" value="1"/>
</dbReference>
<protein>
    <recommendedName>
        <fullName evidence="3">N-acetyl-D-glucosamine kinase</fullName>
        <ecNumber evidence="2">2.7.1.59</ecNumber>
    </recommendedName>
    <alternativeName>
        <fullName evidence="4">GlcNAc kinase</fullName>
    </alternativeName>
</protein>
<proteinExistence type="inferred from homology"/>
<sequence>MDPETQLEVLGLSLSGIDTEDNKNQMKDAFAKLAPNFAKCIHVENDTYGTKFAVSNDTTIVLISGTGSNCKLFDEDLCVFGIGGWGYQIGDEGSAYSIALAAIKLYLDTEDGLIIVNEDISKLKQLVTNHFSLKSHEELLNKMYPPGFDKTYISRLTAVLAEAAAAGDLTCQRLFFKAGHDLGRMVTSVIRKKYVSRSFIRDTVYFQKTKPPRTIPVIACGAVFKSWPLLSKG</sequence>
<evidence type="ECO:0000313" key="7">
    <source>
        <dbReference type="Proteomes" id="UP001626550"/>
    </source>
</evidence>
<evidence type="ECO:0000256" key="4">
    <source>
        <dbReference type="ARBA" id="ARBA00031123"/>
    </source>
</evidence>
<dbReference type="Proteomes" id="UP001626550">
    <property type="component" value="Unassembled WGS sequence"/>
</dbReference>
<dbReference type="InterPro" id="IPR039758">
    <property type="entry name" value="NAGK-like"/>
</dbReference>